<accession>A0A9Q3DWB8</accession>
<reference evidence="2" key="1">
    <citation type="submission" date="2021-03" db="EMBL/GenBank/DDBJ databases">
        <title>Draft genome sequence of rust myrtle Austropuccinia psidii MF-1, a brazilian biotype.</title>
        <authorList>
            <person name="Quecine M.C."/>
            <person name="Pachon D.M.R."/>
            <person name="Bonatelli M.L."/>
            <person name="Correr F.H."/>
            <person name="Franceschini L.M."/>
            <person name="Leite T.F."/>
            <person name="Margarido G.R.A."/>
            <person name="Almeida C.A."/>
            <person name="Ferrarezi J.A."/>
            <person name="Labate C.A."/>
        </authorList>
    </citation>
    <scope>NUCLEOTIDE SEQUENCE</scope>
    <source>
        <strain evidence="2">MF-1</strain>
    </source>
</reference>
<gene>
    <name evidence="2" type="ORF">O181_047576</name>
</gene>
<organism evidence="2 3">
    <name type="scientific">Austropuccinia psidii MF-1</name>
    <dbReference type="NCBI Taxonomy" id="1389203"/>
    <lineage>
        <taxon>Eukaryota</taxon>
        <taxon>Fungi</taxon>
        <taxon>Dikarya</taxon>
        <taxon>Basidiomycota</taxon>
        <taxon>Pucciniomycotina</taxon>
        <taxon>Pucciniomycetes</taxon>
        <taxon>Pucciniales</taxon>
        <taxon>Sphaerophragmiaceae</taxon>
        <taxon>Austropuccinia</taxon>
    </lineage>
</organism>
<name>A0A9Q3DWB8_9BASI</name>
<keyword evidence="3" id="KW-1185">Reference proteome</keyword>
<dbReference type="AlphaFoldDB" id="A0A9Q3DWB8"/>
<feature type="compositionally biased region" description="Basic and acidic residues" evidence="1">
    <location>
        <begin position="141"/>
        <end position="152"/>
    </location>
</feature>
<proteinExistence type="predicted"/>
<feature type="region of interest" description="Disordered" evidence="1">
    <location>
        <begin position="97"/>
        <end position="205"/>
    </location>
</feature>
<dbReference type="EMBL" id="AVOT02019954">
    <property type="protein sequence ID" value="MBW0507861.1"/>
    <property type="molecule type" value="Genomic_DNA"/>
</dbReference>
<evidence type="ECO:0000313" key="2">
    <source>
        <dbReference type="EMBL" id="MBW0507861.1"/>
    </source>
</evidence>
<protein>
    <submittedName>
        <fullName evidence="2">Uncharacterized protein</fullName>
    </submittedName>
</protein>
<feature type="compositionally biased region" description="Basic and acidic residues" evidence="1">
    <location>
        <begin position="163"/>
        <end position="173"/>
    </location>
</feature>
<evidence type="ECO:0000313" key="3">
    <source>
        <dbReference type="Proteomes" id="UP000765509"/>
    </source>
</evidence>
<dbReference type="Proteomes" id="UP000765509">
    <property type="component" value="Unassembled WGS sequence"/>
</dbReference>
<evidence type="ECO:0000256" key="1">
    <source>
        <dbReference type="SAM" id="MobiDB-lite"/>
    </source>
</evidence>
<comment type="caution">
    <text evidence="2">The sequence shown here is derived from an EMBL/GenBank/DDBJ whole genome shotgun (WGS) entry which is preliminary data.</text>
</comment>
<sequence>MKQPNPLFKLHHPAITLHTRNACLLSDPSNHAARGVPPQDALSRTPLWLTMIILFPSGNRHRDTKQAYRNDSGQLALIVMARGHLSLGQLSPCLVTHGIQTPKTKPTESPPQQDSPVPRLPHKQTPRQPTPGPSGTQWLEDLSREPSQHDEPPIAGPSPSSKPPEDVPTREPEPEVALTQSTEEPFATPHSVIIIDDMPVRSPLV</sequence>